<comment type="caution">
    <text evidence="2">The sequence shown here is derived from an EMBL/GenBank/DDBJ whole genome shotgun (WGS) entry which is preliminary data.</text>
</comment>
<dbReference type="PRINTS" id="PR00081">
    <property type="entry name" value="GDHRDH"/>
</dbReference>
<dbReference type="Gene3D" id="3.40.50.720">
    <property type="entry name" value="NAD(P)-binding Rossmann-like Domain"/>
    <property type="match status" value="1"/>
</dbReference>
<dbReference type="Pfam" id="PF13561">
    <property type="entry name" value="adh_short_C2"/>
    <property type="match status" value="1"/>
</dbReference>
<gene>
    <name evidence="2" type="ORF">HUO14_01385</name>
</gene>
<proteinExistence type="inferred from homology"/>
<dbReference type="PANTHER" id="PTHR42879">
    <property type="entry name" value="3-OXOACYL-(ACYL-CARRIER-PROTEIN) REDUCTASE"/>
    <property type="match status" value="1"/>
</dbReference>
<sequence length="258" mass="26860">MDLKLENKTVLVTAGSKGIGLATALGFHKEGARVAICGRTRENLDTAAALMPGCHIIAGDVSNAEDIERIVASATETLGGIDILVNNAGGPPPGLFVDLDDSEWAKAVELTLMSVVRATRLVLPHMQAQKWGRIVNISSSGVKQPVPGLTLSNSIRMAVLGWAKTLANQVGPDNILVNTVCPGSTNTDRITQILETRSAASGKSVDELAQAMAAQIPLRRIGEPEEVANLAVFLGSEAASYITGTAIQVDGGSVQSLS</sequence>
<dbReference type="EMBL" id="JABWMH010000001">
    <property type="protein sequence ID" value="NVD26552.1"/>
    <property type="molecule type" value="Genomic_DNA"/>
</dbReference>
<evidence type="ECO:0000256" key="1">
    <source>
        <dbReference type="ARBA" id="ARBA00006484"/>
    </source>
</evidence>
<protein>
    <submittedName>
        <fullName evidence="2">SDR family oxidoreductase</fullName>
    </submittedName>
</protein>
<dbReference type="RefSeq" id="WP_176278096.1">
    <property type="nucleotide sequence ID" value="NZ_JABWMH010000001.1"/>
</dbReference>
<dbReference type="Proteomes" id="UP000652427">
    <property type="component" value="Unassembled WGS sequence"/>
</dbReference>
<dbReference type="CDD" id="cd05344">
    <property type="entry name" value="BKR_like_SDR_like"/>
    <property type="match status" value="1"/>
</dbReference>
<dbReference type="InterPro" id="IPR050259">
    <property type="entry name" value="SDR"/>
</dbReference>
<accession>A0ABX2MYM3</accession>
<dbReference type="SUPFAM" id="SSF51735">
    <property type="entry name" value="NAD(P)-binding Rossmann-fold domains"/>
    <property type="match status" value="1"/>
</dbReference>
<dbReference type="InterPro" id="IPR002347">
    <property type="entry name" value="SDR_fam"/>
</dbReference>
<evidence type="ECO:0000313" key="2">
    <source>
        <dbReference type="EMBL" id="NVD26552.1"/>
    </source>
</evidence>
<dbReference type="PANTHER" id="PTHR42879:SF6">
    <property type="entry name" value="NADPH-DEPENDENT REDUCTASE BACG"/>
    <property type="match status" value="1"/>
</dbReference>
<dbReference type="PRINTS" id="PR00080">
    <property type="entry name" value="SDRFAMILY"/>
</dbReference>
<dbReference type="InterPro" id="IPR036291">
    <property type="entry name" value="NAD(P)-bd_dom_sf"/>
</dbReference>
<reference evidence="2 3" key="1">
    <citation type="submission" date="2020-06" db="EMBL/GenBank/DDBJ databases">
        <authorList>
            <person name="Kim S.-J."/>
            <person name="Park S.-J."/>
        </authorList>
    </citation>
    <scope>NUCLEOTIDE SEQUENCE [LARGE SCALE GENOMIC DNA]</scope>
    <source>
        <strain evidence="2 3">SW-151</strain>
    </source>
</reference>
<name>A0ABX2MYM3_9SPHN</name>
<keyword evidence="3" id="KW-1185">Reference proteome</keyword>
<organism evidence="2 3">
    <name type="scientific">Parasphingorhabdus flavimaris</name>
    <dbReference type="NCBI Taxonomy" id="266812"/>
    <lineage>
        <taxon>Bacteria</taxon>
        <taxon>Pseudomonadati</taxon>
        <taxon>Pseudomonadota</taxon>
        <taxon>Alphaproteobacteria</taxon>
        <taxon>Sphingomonadales</taxon>
        <taxon>Sphingomonadaceae</taxon>
        <taxon>Parasphingorhabdus</taxon>
    </lineage>
</organism>
<comment type="similarity">
    <text evidence="1">Belongs to the short-chain dehydrogenases/reductases (SDR) family.</text>
</comment>
<evidence type="ECO:0000313" key="3">
    <source>
        <dbReference type="Proteomes" id="UP000652427"/>
    </source>
</evidence>